<reference evidence="1 2" key="1">
    <citation type="submission" date="2010-08" db="EMBL/GenBank/DDBJ databases">
        <title>Complete sequence of Gallionella capsiferriformans ES-2.</title>
        <authorList>
            <consortium name="US DOE Joint Genome Institute"/>
            <person name="Lucas S."/>
            <person name="Copeland A."/>
            <person name="Lapidus A."/>
            <person name="Cheng J.-F."/>
            <person name="Bruce D."/>
            <person name="Goodwin L."/>
            <person name="Pitluck S."/>
            <person name="Chertkov O."/>
            <person name="Davenport K.W."/>
            <person name="Detter J.C."/>
            <person name="Han C."/>
            <person name="Tapia R."/>
            <person name="Land M."/>
            <person name="Hauser L."/>
            <person name="Chang Y.-J."/>
            <person name="Jeffries C."/>
            <person name="Kyrpides N."/>
            <person name="Ivanova N."/>
            <person name="Mikhailova N."/>
            <person name="Shelobolina E.S."/>
            <person name="Picardal F."/>
            <person name="Roden E."/>
            <person name="Emerson D."/>
            <person name="Woyke T."/>
        </authorList>
    </citation>
    <scope>NUCLEOTIDE SEQUENCE [LARGE SCALE GENOMIC DNA]</scope>
    <source>
        <strain evidence="1 2">ES-2</strain>
    </source>
</reference>
<dbReference type="HOGENOM" id="CLU_159325_2_4_4"/>
<name>D9SDV4_GALCS</name>
<dbReference type="Gene3D" id="1.10.10.1150">
    <property type="entry name" value="Coenzyme PQQ synthesis protein D (PqqD)"/>
    <property type="match status" value="1"/>
</dbReference>
<dbReference type="eggNOG" id="ENOG5033BC0">
    <property type="taxonomic scope" value="Bacteria"/>
</dbReference>
<protein>
    <recommendedName>
        <fullName evidence="3">Coenzyme PQQ synthesis protein D (PqqD)</fullName>
    </recommendedName>
</protein>
<proteinExistence type="predicted"/>
<dbReference type="NCBIfam" id="NF033536">
    <property type="entry name" value="lasso_PqqD_Bac"/>
    <property type="match status" value="1"/>
</dbReference>
<organism evidence="1 2">
    <name type="scientific">Gallionella capsiferriformans (strain ES-2)</name>
    <name type="common">Gallionella ferruginea capsiferriformans (strain ES-2)</name>
    <dbReference type="NCBI Taxonomy" id="395494"/>
    <lineage>
        <taxon>Bacteria</taxon>
        <taxon>Pseudomonadati</taxon>
        <taxon>Pseudomonadota</taxon>
        <taxon>Betaproteobacteria</taxon>
        <taxon>Nitrosomonadales</taxon>
        <taxon>Gallionellaceae</taxon>
        <taxon>Gallionella</taxon>
    </lineage>
</organism>
<evidence type="ECO:0000313" key="1">
    <source>
        <dbReference type="EMBL" id="ADL54861.1"/>
    </source>
</evidence>
<dbReference type="OrthoDB" id="7356791at2"/>
<dbReference type="AlphaFoldDB" id="D9SDV4"/>
<dbReference type="InterPro" id="IPR041881">
    <property type="entry name" value="PqqD_sf"/>
</dbReference>
<dbReference type="RefSeq" id="WP_013292802.1">
    <property type="nucleotide sequence ID" value="NC_014394.1"/>
</dbReference>
<keyword evidence="2" id="KW-1185">Reference proteome</keyword>
<dbReference type="EMBL" id="CP002159">
    <property type="protein sequence ID" value="ADL54861.1"/>
    <property type="molecule type" value="Genomic_DNA"/>
</dbReference>
<evidence type="ECO:0000313" key="2">
    <source>
        <dbReference type="Proteomes" id="UP000001235"/>
    </source>
</evidence>
<dbReference type="KEGG" id="gca:Galf_0825"/>
<sequence length="93" mass="10318">MIVELSSIISQGTDPICTEVDGETVMMSIEKGNYYGMNGVGSRIWQLIAEPMSVSVLCGILLDEFCIDKKTCEVDALIFLNKLEEQNLIQVRS</sequence>
<dbReference type="STRING" id="395494.Galf_0825"/>
<dbReference type="Pfam" id="PF05402">
    <property type="entry name" value="PqqD"/>
    <property type="match status" value="1"/>
</dbReference>
<dbReference type="Proteomes" id="UP000001235">
    <property type="component" value="Chromosome"/>
</dbReference>
<evidence type="ECO:0008006" key="3">
    <source>
        <dbReference type="Google" id="ProtNLM"/>
    </source>
</evidence>
<accession>D9SDV4</accession>
<gene>
    <name evidence="1" type="ordered locus">Galf_0825</name>
</gene>
<dbReference type="InterPro" id="IPR008792">
    <property type="entry name" value="PQQD"/>
</dbReference>